<dbReference type="EMBL" id="JAUEPS010000074">
    <property type="protein sequence ID" value="KAK0440862.1"/>
    <property type="molecule type" value="Genomic_DNA"/>
</dbReference>
<sequence>MLSAVPPEILEGIVFELDHDDLIALRGTCKYFRDVATPFVFETIEICLHIDSRYYTSVSLLRALASGKTEVGQYIQTLRFVSPFDPPHLKYRRFWHRMARKRARKTQAIEKLLVGAIPKLIELRSLCWIGWSQGSFRRNSIELIMKKFMACRHLTDVSIQLHPNCSYTTAFSAFRNLTTFTFAGFRVMDFCPHIVGNCPNMTSLSVTSYDDISDSHPSIEKLLSHVPSDVELPLKSLFLRGLVISTSSLPDDFRHLRSLTALTLDMEVPDQFWELARAEGIKLVSVSVAWGNKSLLGYLRSYSGIELLAVTIDVEEADHKEERRCADDFYHAILPLHVQTLTELYIQPSYAGAWCLEEKHLAALLQCTKLTTLRLALDSAHANVEGSENIIVCDDSYSYWSLKR</sequence>
<reference evidence="2" key="1">
    <citation type="submission" date="2023-06" db="EMBL/GenBank/DDBJ databases">
        <authorList>
            <consortium name="Lawrence Berkeley National Laboratory"/>
            <person name="Ahrendt S."/>
            <person name="Sahu N."/>
            <person name="Indic B."/>
            <person name="Wong-Bajracharya J."/>
            <person name="Merenyi Z."/>
            <person name="Ke H.-M."/>
            <person name="Monk M."/>
            <person name="Kocsube S."/>
            <person name="Drula E."/>
            <person name="Lipzen A."/>
            <person name="Balint B."/>
            <person name="Henrissat B."/>
            <person name="Andreopoulos B."/>
            <person name="Martin F.M."/>
            <person name="Harder C.B."/>
            <person name="Rigling D."/>
            <person name="Ford K.L."/>
            <person name="Foster G.D."/>
            <person name="Pangilinan J."/>
            <person name="Papanicolaou A."/>
            <person name="Barry K."/>
            <person name="LaButti K."/>
            <person name="Viragh M."/>
            <person name="Koriabine M."/>
            <person name="Yan M."/>
            <person name="Riley R."/>
            <person name="Champramary S."/>
            <person name="Plett K.L."/>
            <person name="Tsai I.J."/>
            <person name="Slot J."/>
            <person name="Sipos G."/>
            <person name="Plett J."/>
            <person name="Nagy L.G."/>
            <person name="Grigoriev I.V."/>
        </authorList>
    </citation>
    <scope>NUCLEOTIDE SEQUENCE</scope>
    <source>
        <strain evidence="2">CCBAS 213</strain>
    </source>
</reference>
<dbReference type="InterPro" id="IPR032675">
    <property type="entry name" value="LRR_dom_sf"/>
</dbReference>
<name>A0AA39JEZ9_ARMTA</name>
<proteinExistence type="predicted"/>
<dbReference type="Gene3D" id="3.80.10.10">
    <property type="entry name" value="Ribonuclease Inhibitor"/>
    <property type="match status" value="1"/>
</dbReference>
<dbReference type="InterPro" id="IPR001810">
    <property type="entry name" value="F-box_dom"/>
</dbReference>
<dbReference type="SUPFAM" id="SSF52047">
    <property type="entry name" value="RNI-like"/>
    <property type="match status" value="1"/>
</dbReference>
<dbReference type="Proteomes" id="UP001175211">
    <property type="component" value="Unassembled WGS sequence"/>
</dbReference>
<evidence type="ECO:0000313" key="2">
    <source>
        <dbReference type="EMBL" id="KAK0440862.1"/>
    </source>
</evidence>
<keyword evidence="3" id="KW-1185">Reference proteome</keyword>
<dbReference type="InterPro" id="IPR036047">
    <property type="entry name" value="F-box-like_dom_sf"/>
</dbReference>
<evidence type="ECO:0000313" key="3">
    <source>
        <dbReference type="Proteomes" id="UP001175211"/>
    </source>
</evidence>
<evidence type="ECO:0000259" key="1">
    <source>
        <dbReference type="PROSITE" id="PS50181"/>
    </source>
</evidence>
<protein>
    <recommendedName>
        <fullName evidence="1">F-box domain-containing protein</fullName>
    </recommendedName>
</protein>
<dbReference type="AlphaFoldDB" id="A0AA39JEZ9"/>
<dbReference type="PROSITE" id="PS50181">
    <property type="entry name" value="FBOX"/>
    <property type="match status" value="1"/>
</dbReference>
<dbReference type="RefSeq" id="XP_060323717.1">
    <property type="nucleotide sequence ID" value="XM_060481010.1"/>
</dbReference>
<dbReference type="SUPFAM" id="SSF81383">
    <property type="entry name" value="F-box domain"/>
    <property type="match status" value="1"/>
</dbReference>
<accession>A0AA39JEZ9</accession>
<gene>
    <name evidence="2" type="ORF">EV420DRAFT_1769181</name>
</gene>
<comment type="caution">
    <text evidence="2">The sequence shown here is derived from an EMBL/GenBank/DDBJ whole genome shotgun (WGS) entry which is preliminary data.</text>
</comment>
<dbReference type="GeneID" id="85364558"/>
<feature type="domain" description="F-box" evidence="1">
    <location>
        <begin position="1"/>
        <end position="44"/>
    </location>
</feature>
<organism evidence="2 3">
    <name type="scientific">Armillaria tabescens</name>
    <name type="common">Ringless honey mushroom</name>
    <name type="synonym">Agaricus tabescens</name>
    <dbReference type="NCBI Taxonomy" id="1929756"/>
    <lineage>
        <taxon>Eukaryota</taxon>
        <taxon>Fungi</taxon>
        <taxon>Dikarya</taxon>
        <taxon>Basidiomycota</taxon>
        <taxon>Agaricomycotina</taxon>
        <taxon>Agaricomycetes</taxon>
        <taxon>Agaricomycetidae</taxon>
        <taxon>Agaricales</taxon>
        <taxon>Marasmiineae</taxon>
        <taxon>Physalacriaceae</taxon>
        <taxon>Desarmillaria</taxon>
    </lineage>
</organism>